<dbReference type="AlphaFoldDB" id="A0A061GRV4"/>
<feature type="domain" description="RNase H type-1" evidence="1">
    <location>
        <begin position="124"/>
        <end position="184"/>
    </location>
</feature>
<dbReference type="InterPro" id="IPR036397">
    <property type="entry name" value="RNaseH_sf"/>
</dbReference>
<accession>A0A061GRV4</accession>
<organism evidence="2 3">
    <name type="scientific">Theobroma cacao</name>
    <name type="common">Cacao</name>
    <name type="synonym">Cocoa</name>
    <dbReference type="NCBI Taxonomy" id="3641"/>
    <lineage>
        <taxon>Eukaryota</taxon>
        <taxon>Viridiplantae</taxon>
        <taxon>Streptophyta</taxon>
        <taxon>Embryophyta</taxon>
        <taxon>Tracheophyta</taxon>
        <taxon>Spermatophyta</taxon>
        <taxon>Magnoliopsida</taxon>
        <taxon>eudicotyledons</taxon>
        <taxon>Gunneridae</taxon>
        <taxon>Pentapetalae</taxon>
        <taxon>rosids</taxon>
        <taxon>malvids</taxon>
        <taxon>Malvales</taxon>
        <taxon>Malvaceae</taxon>
        <taxon>Byttnerioideae</taxon>
        <taxon>Theobroma</taxon>
    </lineage>
</organism>
<gene>
    <name evidence="2" type="ORF">TCM_040570</name>
</gene>
<dbReference type="InterPro" id="IPR012337">
    <property type="entry name" value="RNaseH-like_sf"/>
</dbReference>
<dbReference type="GO" id="GO:0003676">
    <property type="term" value="F:nucleic acid binding"/>
    <property type="evidence" value="ECO:0007669"/>
    <property type="project" value="InterPro"/>
</dbReference>
<dbReference type="Gene3D" id="3.30.420.10">
    <property type="entry name" value="Ribonuclease H-like superfamily/Ribonuclease H"/>
    <property type="match status" value="1"/>
</dbReference>
<reference evidence="2 3" key="1">
    <citation type="journal article" date="2013" name="Genome Biol.">
        <title>The genome sequence of the most widely cultivated cacao type and its use to identify candidate genes regulating pod color.</title>
        <authorList>
            <person name="Motamayor J.C."/>
            <person name="Mockaitis K."/>
            <person name="Schmutz J."/>
            <person name="Haiminen N."/>
            <person name="Iii D.L."/>
            <person name="Cornejo O."/>
            <person name="Findley S.D."/>
            <person name="Zheng P."/>
            <person name="Utro F."/>
            <person name="Royaert S."/>
            <person name="Saski C."/>
            <person name="Jenkins J."/>
            <person name="Podicheti R."/>
            <person name="Zhao M."/>
            <person name="Scheffler B.E."/>
            <person name="Stack J.C."/>
            <person name="Feltus F.A."/>
            <person name="Mustiga G.M."/>
            <person name="Amores F."/>
            <person name="Phillips W."/>
            <person name="Marelli J.P."/>
            <person name="May G.D."/>
            <person name="Shapiro H."/>
            <person name="Ma J."/>
            <person name="Bustamante C.D."/>
            <person name="Schnell R.J."/>
            <person name="Main D."/>
            <person name="Gilbert D."/>
            <person name="Parida L."/>
            <person name="Kuhn D.N."/>
        </authorList>
    </citation>
    <scope>NUCLEOTIDE SEQUENCE [LARGE SCALE GENOMIC DNA]</scope>
    <source>
        <strain evidence="3">cv. Matina 1-6</strain>
    </source>
</reference>
<dbReference type="Pfam" id="PF13456">
    <property type="entry name" value="RVT_3"/>
    <property type="match status" value="1"/>
</dbReference>
<dbReference type="GO" id="GO:0004523">
    <property type="term" value="F:RNA-DNA hybrid ribonuclease activity"/>
    <property type="evidence" value="ECO:0007669"/>
    <property type="project" value="InterPro"/>
</dbReference>
<dbReference type="SUPFAM" id="SSF53098">
    <property type="entry name" value="Ribonuclease H-like"/>
    <property type="match status" value="1"/>
</dbReference>
<evidence type="ECO:0000259" key="1">
    <source>
        <dbReference type="Pfam" id="PF13456"/>
    </source>
</evidence>
<sequence>MDFGMALYHQGRNVKMRLIKDFYFMHQPIRGKTHFWSDERIKGIIFWFVFARINALAINKVVTLNEFGRWENNVYINLRRDCLIENLMNELNCLIWGNVNMVELLTIGEAFLLFVVSNWKDKYDLVIESDSMNIVRWISKPCEASWRFQYIVMQIEKLKSKMNRWQLVHHLRSGNEISNNLAKEGVNRDRDFFMINPF</sequence>
<dbReference type="InterPro" id="IPR002156">
    <property type="entry name" value="RNaseH_domain"/>
</dbReference>
<evidence type="ECO:0000313" key="3">
    <source>
        <dbReference type="Proteomes" id="UP000026915"/>
    </source>
</evidence>
<dbReference type="InterPro" id="IPR044730">
    <property type="entry name" value="RNase_H-like_dom_plant"/>
</dbReference>
<dbReference type="HOGENOM" id="CLU_1247277_0_0_1"/>
<proteinExistence type="predicted"/>
<keyword evidence="3" id="KW-1185">Reference proteome</keyword>
<evidence type="ECO:0000313" key="2">
    <source>
        <dbReference type="EMBL" id="EOY32580.1"/>
    </source>
</evidence>
<dbReference type="InParanoid" id="A0A061GRV4"/>
<dbReference type="Gramene" id="EOY32580">
    <property type="protein sequence ID" value="EOY32580"/>
    <property type="gene ID" value="TCM_040570"/>
</dbReference>
<name>A0A061GRV4_THECC</name>
<dbReference type="EMBL" id="CM001887">
    <property type="protein sequence ID" value="EOY32580.1"/>
    <property type="molecule type" value="Genomic_DNA"/>
</dbReference>
<dbReference type="CDD" id="cd06222">
    <property type="entry name" value="RNase_H_like"/>
    <property type="match status" value="1"/>
</dbReference>
<dbReference type="Proteomes" id="UP000026915">
    <property type="component" value="Chromosome 9"/>
</dbReference>
<protein>
    <recommendedName>
        <fullName evidence="1">RNase H type-1 domain-containing protein</fullName>
    </recommendedName>
</protein>